<reference evidence="3 4" key="1">
    <citation type="submission" date="2013-01" db="EMBL/GenBank/DDBJ databases">
        <authorList>
            <person name="Fiebig A."/>
            <person name="Goeker M."/>
            <person name="Klenk H.-P.P."/>
        </authorList>
    </citation>
    <scope>NUCLEOTIDE SEQUENCE [LARGE SCALE GENOMIC DNA]</scope>
    <source>
        <strain evidence="3 4">DSM 17069</strain>
    </source>
</reference>
<dbReference type="SUPFAM" id="SSF159594">
    <property type="entry name" value="XCC0632-like"/>
    <property type="match status" value="1"/>
</dbReference>
<feature type="chain" id="PRO_5001962832" description="ABC-type transport auxiliary lipoprotein component domain-containing protein" evidence="1">
    <location>
        <begin position="22"/>
        <end position="187"/>
    </location>
</feature>
<feature type="signal peptide" evidence="1">
    <location>
        <begin position="1"/>
        <end position="21"/>
    </location>
</feature>
<dbReference type="Pfam" id="PF03886">
    <property type="entry name" value="ABC_trans_aux"/>
    <property type="match status" value="1"/>
</dbReference>
<keyword evidence="1" id="KW-0732">Signal</keyword>
<dbReference type="Gene3D" id="3.40.50.10610">
    <property type="entry name" value="ABC-type transport auxiliary lipoprotein component"/>
    <property type="match status" value="1"/>
</dbReference>
<dbReference type="PROSITE" id="PS51257">
    <property type="entry name" value="PROKAR_LIPOPROTEIN"/>
    <property type="match status" value="1"/>
</dbReference>
<dbReference type="AlphaFoldDB" id="A0A0A0HL47"/>
<sequence>MRMKNFSAVLVLATLAACTSAPEQRLTVPRAPVETKLRIAFASVALREVSLPGYAAGEDVYLSDAAGVLRTQPGLFWADDPSRAITLELSRHLAQITGARIAAEPWPFGGFPEAQVEVRVEEMLAQEGGMFRLAGQYFVSSETGRARAQLFDLSVPLPLEAGATAIAAARAQAVRDLAVAIARDGLR</sequence>
<accession>A0A0A0HL47</accession>
<evidence type="ECO:0000313" key="4">
    <source>
        <dbReference type="Proteomes" id="UP000030021"/>
    </source>
</evidence>
<dbReference type="eggNOG" id="COG3009">
    <property type="taxonomic scope" value="Bacteria"/>
</dbReference>
<proteinExistence type="predicted"/>
<dbReference type="HOGENOM" id="CLU_1446635_0_0_5"/>
<feature type="domain" description="ABC-type transport auxiliary lipoprotein component" evidence="2">
    <location>
        <begin position="28"/>
        <end position="182"/>
    </location>
</feature>
<organism evidence="3 4">
    <name type="scientific">Roseovarius mucosus DSM 17069</name>
    <dbReference type="NCBI Taxonomy" id="1288298"/>
    <lineage>
        <taxon>Bacteria</taxon>
        <taxon>Pseudomonadati</taxon>
        <taxon>Pseudomonadota</taxon>
        <taxon>Alphaproteobacteria</taxon>
        <taxon>Rhodobacterales</taxon>
        <taxon>Roseobacteraceae</taxon>
        <taxon>Roseovarius</taxon>
    </lineage>
</organism>
<name>A0A0A0HL47_9RHOB</name>
<protein>
    <recommendedName>
        <fullName evidence="2">ABC-type transport auxiliary lipoprotein component domain-containing protein</fullName>
    </recommendedName>
</protein>
<gene>
    <name evidence="3" type="ORF">rosmuc_02663</name>
</gene>
<evidence type="ECO:0000313" key="3">
    <source>
        <dbReference type="EMBL" id="KGM87349.1"/>
    </source>
</evidence>
<dbReference type="PATRIC" id="fig|1288298.3.peg.2679"/>
<dbReference type="Proteomes" id="UP000030021">
    <property type="component" value="Unassembled WGS sequence"/>
</dbReference>
<comment type="caution">
    <text evidence="3">The sequence shown here is derived from an EMBL/GenBank/DDBJ whole genome shotgun (WGS) entry which is preliminary data.</text>
</comment>
<dbReference type="STRING" id="215743.ROSMUCSMR3_02604"/>
<evidence type="ECO:0000259" key="2">
    <source>
        <dbReference type="Pfam" id="PF03886"/>
    </source>
</evidence>
<dbReference type="InterPro" id="IPR005586">
    <property type="entry name" value="ABC_trans_aux"/>
</dbReference>
<evidence type="ECO:0000256" key="1">
    <source>
        <dbReference type="SAM" id="SignalP"/>
    </source>
</evidence>
<dbReference type="EMBL" id="AONH01000014">
    <property type="protein sequence ID" value="KGM87349.1"/>
    <property type="molecule type" value="Genomic_DNA"/>
</dbReference>